<feature type="domain" description="Carboxymuconolactone decarboxylase-like" evidence="1">
    <location>
        <begin position="22"/>
        <end position="102"/>
    </location>
</feature>
<dbReference type="InterPro" id="IPR029032">
    <property type="entry name" value="AhpD-like"/>
</dbReference>
<dbReference type="STRING" id="1335048.AKL17_0634"/>
<dbReference type="NCBIfam" id="TIGR00778">
    <property type="entry name" value="ahpD_dom"/>
    <property type="match status" value="1"/>
</dbReference>
<dbReference type="OrthoDB" id="1683318at2"/>
<organism evidence="2 3">
    <name type="scientific">Frigidibacter mobilis</name>
    <dbReference type="NCBI Taxonomy" id="1335048"/>
    <lineage>
        <taxon>Bacteria</taxon>
        <taxon>Pseudomonadati</taxon>
        <taxon>Pseudomonadota</taxon>
        <taxon>Alphaproteobacteria</taxon>
        <taxon>Rhodobacterales</taxon>
        <taxon>Paracoccaceae</taxon>
        <taxon>Frigidibacter</taxon>
    </lineage>
</organism>
<dbReference type="AlphaFoldDB" id="A0A159Z1P3"/>
<evidence type="ECO:0000313" key="2">
    <source>
        <dbReference type="EMBL" id="AMY67894.1"/>
    </source>
</evidence>
<dbReference type="InterPro" id="IPR004675">
    <property type="entry name" value="AhpD_core"/>
</dbReference>
<keyword evidence="3" id="KW-1185">Reference proteome</keyword>
<name>A0A159Z1P3_9RHOB</name>
<dbReference type="PANTHER" id="PTHR33930:SF2">
    <property type="entry name" value="BLR3452 PROTEIN"/>
    <property type="match status" value="1"/>
</dbReference>
<sequence length="115" mass="12317">MDYQTKIDTMRDELRTLYRAIPETARGFSALSKGVKEGGVLGMKEKEFIALGIAVGVRCEPCIVLHVDALMKEGATREELGDVLAMAVQMGGGPAMMYAGHALACWDELAAAKAV</sequence>
<dbReference type="PANTHER" id="PTHR33930">
    <property type="entry name" value="ALKYL HYDROPEROXIDE REDUCTASE AHPD"/>
    <property type="match status" value="1"/>
</dbReference>
<dbReference type="Pfam" id="PF02627">
    <property type="entry name" value="CMD"/>
    <property type="match status" value="1"/>
</dbReference>
<dbReference type="EMBL" id="CP012661">
    <property type="protein sequence ID" value="AMY67894.1"/>
    <property type="molecule type" value="Genomic_DNA"/>
</dbReference>
<dbReference type="PATRIC" id="fig|1335048.3.peg.657"/>
<gene>
    <name evidence="2" type="ORF">AKL17_0634</name>
</gene>
<dbReference type="RefSeq" id="WP_066809668.1">
    <property type="nucleotide sequence ID" value="NZ_CP012661.1"/>
</dbReference>
<dbReference type="GO" id="GO:0051920">
    <property type="term" value="F:peroxiredoxin activity"/>
    <property type="evidence" value="ECO:0007669"/>
    <property type="project" value="InterPro"/>
</dbReference>
<reference evidence="2 3" key="1">
    <citation type="submission" date="2015-09" db="EMBL/GenBank/DDBJ databases">
        <title>Complete genome sequence of Defluviimonas alba cai42t isolated from an oilfield in Xinjiang.</title>
        <authorList>
            <person name="Geng S."/>
            <person name="Pan X."/>
            <person name="Wu X."/>
        </authorList>
    </citation>
    <scope>NUCLEOTIDE SEQUENCE [LARGE SCALE GENOMIC DNA]</scope>
    <source>
        <strain evidence="3">cai42</strain>
    </source>
</reference>
<dbReference type="SUPFAM" id="SSF69118">
    <property type="entry name" value="AhpD-like"/>
    <property type="match status" value="1"/>
</dbReference>
<dbReference type="KEGG" id="daa:AKL17_0634"/>
<evidence type="ECO:0000259" key="1">
    <source>
        <dbReference type="Pfam" id="PF02627"/>
    </source>
</evidence>
<dbReference type="Gene3D" id="1.20.1290.10">
    <property type="entry name" value="AhpD-like"/>
    <property type="match status" value="1"/>
</dbReference>
<dbReference type="InterPro" id="IPR003779">
    <property type="entry name" value="CMD-like"/>
</dbReference>
<proteinExistence type="predicted"/>
<accession>A0A159Z1P3</accession>
<dbReference type="Proteomes" id="UP000076128">
    <property type="component" value="Chromosome"/>
</dbReference>
<evidence type="ECO:0000313" key="3">
    <source>
        <dbReference type="Proteomes" id="UP000076128"/>
    </source>
</evidence>
<protein>
    <recommendedName>
        <fullName evidence="1">Carboxymuconolactone decarboxylase-like domain-containing protein</fullName>
    </recommendedName>
</protein>